<dbReference type="InterPro" id="IPR025110">
    <property type="entry name" value="AMP-bd_C"/>
</dbReference>
<evidence type="ECO:0000256" key="8">
    <source>
        <dbReference type="ARBA" id="ARBA00047935"/>
    </source>
</evidence>
<evidence type="ECO:0000313" key="14">
    <source>
        <dbReference type="Proteomes" id="UP001233172"/>
    </source>
</evidence>
<feature type="domain" description="AMP-dependent synthetase/ligase" evidence="10">
    <location>
        <begin position="107"/>
        <end position="492"/>
    </location>
</feature>
<sequence>MANLGRLVRSRPFLQTVITDYVKCVVYSKQDELLSKKIHHRAFSDYPSAFKEALEKPEDFWSAAAANIDWIKKWDTVLDTKNSPFTRWFVGGELNTCYNALDRHIKQGRGDQAAIIYDSPVTKSTKTITYKGLLRQVQDFAGALKALGVSKGDKVLIYMPMIPEAIVAMLACARIGAIHSLVFGGFAARELSTRIAHAEPKVIVSANCGVEPTRTVPYKPMLDEALKIINYKPNKCIIFNRDNFDKAVLNKGQDIDWNDAVALGKPADCVPVAAVDPLYILYTSGTTGIPKAVVRPSGGHAVALSWSISNVYGMKPGQVWWAASDLGWVVGHSFITYAPLIHGLTTVLYEGKPVGTPDPGAFFRVIQQHQVSAMFVAPTALRAIRAEDEEGSFAKPYLPLDKFEALFVAGEHCDHETMHWIQELIKKPILDNWWQTETGWPMTATCRGLAMNLYPLPGTTGKPVPGWNVKVLRANGEETSPGELGQIYVKEPLPPGFMSTMYKNEKMFAETYFTKLPGHYDTMDSGIRDKDGYISVLSRSDDVINVAGHRLSCGSIEEAILECLDVVEAAVVGVPDKLKGSVPLGLCVLKHGCHHTEDSIKQEVIKQVRTLIGPVAAFKLVVIVPKLPKTRSGKVARNTIAALAAGKPFKIPVTIDDPTVYPAIQERLQAIGYAQGQLNIQT</sequence>
<name>A0AAD8B931_BIOPF</name>
<evidence type="ECO:0000256" key="5">
    <source>
        <dbReference type="ARBA" id="ARBA00029726"/>
    </source>
</evidence>
<dbReference type="InterPro" id="IPR045851">
    <property type="entry name" value="AMP-bd_C_sf"/>
</dbReference>
<evidence type="ECO:0000256" key="9">
    <source>
        <dbReference type="ARBA" id="ARBA00049004"/>
    </source>
</evidence>
<evidence type="ECO:0000256" key="4">
    <source>
        <dbReference type="ARBA" id="ARBA00013275"/>
    </source>
</evidence>
<evidence type="ECO:0000259" key="12">
    <source>
        <dbReference type="Pfam" id="PF16177"/>
    </source>
</evidence>
<dbReference type="GO" id="GO:0003987">
    <property type="term" value="F:acetate-CoA ligase activity"/>
    <property type="evidence" value="ECO:0007669"/>
    <property type="project" value="UniProtKB-EC"/>
</dbReference>
<dbReference type="EC" id="6.2.1.17" evidence="3"/>
<dbReference type="PANTHER" id="PTHR43347">
    <property type="entry name" value="ACYL-COA SYNTHETASE"/>
    <property type="match status" value="1"/>
</dbReference>
<protein>
    <recommendedName>
        <fullName evidence="6">Acyl-CoA synthetase short-chain family member 3, mitochondrial</fullName>
        <ecNumber evidence="4">6.2.1.1</ecNumber>
        <ecNumber evidence="3">6.2.1.17</ecNumber>
    </recommendedName>
    <alternativeName>
        <fullName evidence="7">Acetate--CoA ligase 3</fullName>
    </alternativeName>
    <alternativeName>
        <fullName evidence="5">Propionate--CoA ligase</fullName>
    </alternativeName>
</protein>
<evidence type="ECO:0000256" key="6">
    <source>
        <dbReference type="ARBA" id="ARBA00040004"/>
    </source>
</evidence>
<gene>
    <name evidence="13" type="ORF">Bpfe_020971</name>
</gene>
<dbReference type="Gene3D" id="3.30.300.30">
    <property type="match status" value="1"/>
</dbReference>
<dbReference type="GO" id="GO:0050218">
    <property type="term" value="F:propionate-CoA ligase activity"/>
    <property type="evidence" value="ECO:0007669"/>
    <property type="project" value="UniProtKB-EC"/>
</dbReference>
<accession>A0AAD8B931</accession>
<reference evidence="13" key="1">
    <citation type="journal article" date="2023" name="PLoS Negl. Trop. Dis.">
        <title>A genome sequence for Biomphalaria pfeifferi, the major vector snail for the human-infecting parasite Schistosoma mansoni.</title>
        <authorList>
            <person name="Bu L."/>
            <person name="Lu L."/>
            <person name="Laidemitt M.R."/>
            <person name="Zhang S.M."/>
            <person name="Mutuku M."/>
            <person name="Mkoji G."/>
            <person name="Steinauer M."/>
            <person name="Loker E.S."/>
        </authorList>
    </citation>
    <scope>NUCLEOTIDE SEQUENCE</scope>
    <source>
        <strain evidence="13">KasaAsao</strain>
    </source>
</reference>
<dbReference type="GO" id="GO:0005759">
    <property type="term" value="C:mitochondrial matrix"/>
    <property type="evidence" value="ECO:0007669"/>
    <property type="project" value="TreeGrafter"/>
</dbReference>
<keyword evidence="14" id="KW-1185">Reference proteome</keyword>
<dbReference type="InterPro" id="IPR020845">
    <property type="entry name" value="AMP-binding_CS"/>
</dbReference>
<comment type="catalytic activity">
    <reaction evidence="8">
        <text>butanoate + ATP + CoA = butanoyl-CoA + AMP + diphosphate</text>
        <dbReference type="Rhea" id="RHEA:46172"/>
        <dbReference type="ChEBI" id="CHEBI:17968"/>
        <dbReference type="ChEBI" id="CHEBI:30616"/>
        <dbReference type="ChEBI" id="CHEBI:33019"/>
        <dbReference type="ChEBI" id="CHEBI:57287"/>
        <dbReference type="ChEBI" id="CHEBI:57371"/>
        <dbReference type="ChEBI" id="CHEBI:456215"/>
    </reaction>
    <physiologicalReaction direction="left-to-right" evidence="8">
        <dbReference type="Rhea" id="RHEA:46173"/>
    </physiologicalReaction>
</comment>
<evidence type="ECO:0000256" key="7">
    <source>
        <dbReference type="ARBA" id="ARBA00042755"/>
    </source>
</evidence>
<dbReference type="PROSITE" id="PS00455">
    <property type="entry name" value="AMP_BINDING"/>
    <property type="match status" value="1"/>
</dbReference>
<dbReference type="Proteomes" id="UP001233172">
    <property type="component" value="Unassembled WGS sequence"/>
</dbReference>
<evidence type="ECO:0000259" key="10">
    <source>
        <dbReference type="Pfam" id="PF00501"/>
    </source>
</evidence>
<dbReference type="InterPro" id="IPR000873">
    <property type="entry name" value="AMP-dep_synth/lig_dom"/>
</dbReference>
<comment type="catalytic activity">
    <reaction evidence="9">
        <text>propanoate + ATP + CoA = propanoyl-CoA + AMP + diphosphate</text>
        <dbReference type="Rhea" id="RHEA:20373"/>
        <dbReference type="ChEBI" id="CHEBI:17272"/>
        <dbReference type="ChEBI" id="CHEBI:30616"/>
        <dbReference type="ChEBI" id="CHEBI:33019"/>
        <dbReference type="ChEBI" id="CHEBI:57287"/>
        <dbReference type="ChEBI" id="CHEBI:57392"/>
        <dbReference type="ChEBI" id="CHEBI:456215"/>
        <dbReference type="EC" id="6.2.1.17"/>
    </reaction>
    <physiologicalReaction direction="left-to-right" evidence="9">
        <dbReference type="Rhea" id="RHEA:20374"/>
    </physiologicalReaction>
</comment>
<reference evidence="13" key="2">
    <citation type="submission" date="2023-04" db="EMBL/GenBank/DDBJ databases">
        <authorList>
            <person name="Bu L."/>
            <person name="Lu L."/>
            <person name="Laidemitt M.R."/>
            <person name="Zhang S.M."/>
            <person name="Mutuku M."/>
            <person name="Mkoji G."/>
            <person name="Steinauer M."/>
            <person name="Loker E.S."/>
        </authorList>
    </citation>
    <scope>NUCLEOTIDE SEQUENCE</scope>
    <source>
        <strain evidence="13">KasaAsao</strain>
        <tissue evidence="13">Whole Snail</tissue>
    </source>
</reference>
<evidence type="ECO:0000256" key="1">
    <source>
        <dbReference type="ARBA" id="ARBA00001884"/>
    </source>
</evidence>
<dbReference type="Pfam" id="PF13193">
    <property type="entry name" value="AMP-binding_C"/>
    <property type="match status" value="1"/>
</dbReference>
<comment type="caution">
    <text evidence="13">The sequence shown here is derived from an EMBL/GenBank/DDBJ whole genome shotgun (WGS) entry which is preliminary data.</text>
</comment>
<evidence type="ECO:0000256" key="2">
    <source>
        <dbReference type="ARBA" id="ARBA00006432"/>
    </source>
</evidence>
<dbReference type="EC" id="6.2.1.1" evidence="4"/>
<dbReference type="PANTHER" id="PTHR43347:SF3">
    <property type="entry name" value="ACYL-COA SYNTHETASE SHORT-CHAIN FAMILY MEMBER 3, MITOCHONDRIAL"/>
    <property type="match status" value="1"/>
</dbReference>
<dbReference type="AlphaFoldDB" id="A0AAD8B931"/>
<organism evidence="13 14">
    <name type="scientific">Biomphalaria pfeifferi</name>
    <name type="common">Bloodfluke planorb</name>
    <name type="synonym">Freshwater snail</name>
    <dbReference type="NCBI Taxonomy" id="112525"/>
    <lineage>
        <taxon>Eukaryota</taxon>
        <taxon>Metazoa</taxon>
        <taxon>Spiralia</taxon>
        <taxon>Lophotrochozoa</taxon>
        <taxon>Mollusca</taxon>
        <taxon>Gastropoda</taxon>
        <taxon>Heterobranchia</taxon>
        <taxon>Euthyneura</taxon>
        <taxon>Panpulmonata</taxon>
        <taxon>Hygrophila</taxon>
        <taxon>Lymnaeoidea</taxon>
        <taxon>Planorbidae</taxon>
        <taxon>Biomphalaria</taxon>
    </lineage>
</organism>
<dbReference type="InterPro" id="IPR042099">
    <property type="entry name" value="ANL_N_sf"/>
</dbReference>
<comment type="similarity">
    <text evidence="2">Belongs to the ATP-dependent AMP-binding enzyme family.</text>
</comment>
<feature type="domain" description="Acetyl-coenzyme A synthetase N-terminal" evidence="12">
    <location>
        <begin position="46"/>
        <end position="100"/>
    </location>
</feature>
<evidence type="ECO:0000259" key="11">
    <source>
        <dbReference type="Pfam" id="PF13193"/>
    </source>
</evidence>
<dbReference type="InterPro" id="IPR032387">
    <property type="entry name" value="ACAS_N"/>
</dbReference>
<dbReference type="FunFam" id="3.40.50.12780:FF:000011">
    <property type="entry name" value="Acetyl-coenzyme A synthetase 2-like, mitochondrial"/>
    <property type="match status" value="1"/>
</dbReference>
<dbReference type="Pfam" id="PF00501">
    <property type="entry name" value="AMP-binding"/>
    <property type="match status" value="1"/>
</dbReference>
<proteinExistence type="inferred from homology"/>
<dbReference type="Pfam" id="PF16177">
    <property type="entry name" value="ACAS_N"/>
    <property type="match status" value="1"/>
</dbReference>
<evidence type="ECO:0000256" key="3">
    <source>
        <dbReference type="ARBA" id="ARBA00012985"/>
    </source>
</evidence>
<feature type="domain" description="AMP-binding enzyme C-terminal" evidence="11">
    <location>
        <begin position="556"/>
        <end position="634"/>
    </location>
</feature>
<dbReference type="EMBL" id="JASAOG010000124">
    <property type="protein sequence ID" value="KAK0049599.1"/>
    <property type="molecule type" value="Genomic_DNA"/>
</dbReference>
<dbReference type="Gene3D" id="3.40.50.12780">
    <property type="entry name" value="N-terminal domain of ligase-like"/>
    <property type="match status" value="1"/>
</dbReference>
<dbReference type="SUPFAM" id="SSF56801">
    <property type="entry name" value="Acetyl-CoA synthetase-like"/>
    <property type="match status" value="1"/>
</dbReference>
<comment type="catalytic activity">
    <reaction evidence="1">
        <text>acetate + ATP + CoA = acetyl-CoA + AMP + diphosphate</text>
        <dbReference type="Rhea" id="RHEA:23176"/>
        <dbReference type="ChEBI" id="CHEBI:30089"/>
        <dbReference type="ChEBI" id="CHEBI:30616"/>
        <dbReference type="ChEBI" id="CHEBI:33019"/>
        <dbReference type="ChEBI" id="CHEBI:57287"/>
        <dbReference type="ChEBI" id="CHEBI:57288"/>
        <dbReference type="ChEBI" id="CHEBI:456215"/>
        <dbReference type="EC" id="6.2.1.1"/>
    </reaction>
    <physiologicalReaction direction="left-to-right" evidence="1">
        <dbReference type="Rhea" id="RHEA:23177"/>
    </physiologicalReaction>
</comment>
<evidence type="ECO:0000313" key="13">
    <source>
        <dbReference type="EMBL" id="KAK0049599.1"/>
    </source>
</evidence>